<dbReference type="EMBL" id="AP018045">
    <property type="protein sequence ID" value="BAX53710.1"/>
    <property type="molecule type" value="Genomic_DNA"/>
</dbReference>
<dbReference type="AlphaFoldDB" id="A0AAD1CGB0"/>
<protein>
    <submittedName>
        <fullName evidence="1">Uncharacterized protein</fullName>
    </submittedName>
</protein>
<dbReference type="Proteomes" id="UP000218676">
    <property type="component" value="Chromosome 1"/>
</dbReference>
<gene>
    <name evidence="1" type="ORF">PDPUS_1_02336</name>
</gene>
<dbReference type="RefSeq" id="WP_086957088.1">
    <property type="nucleotide sequence ID" value="NZ_SRHT02000009.1"/>
</dbReference>
<sequence length="75" mass="8788">MPECKYEVITKKTALSLVSKHQLLIHKFEQLVAHGVKMPNILSKIYYDIKSMEKCFDEHKITVKKFTHDINVTLL</sequence>
<organism evidence="1 2">
    <name type="scientific">Photobacterium damsela subsp. piscicida</name>
    <name type="common">Pasteurella piscicida</name>
    <dbReference type="NCBI Taxonomy" id="38294"/>
    <lineage>
        <taxon>Bacteria</taxon>
        <taxon>Pseudomonadati</taxon>
        <taxon>Pseudomonadota</taxon>
        <taxon>Gammaproteobacteria</taxon>
        <taxon>Vibrionales</taxon>
        <taxon>Vibrionaceae</taxon>
        <taxon>Photobacterium</taxon>
    </lineage>
</organism>
<proteinExistence type="predicted"/>
<evidence type="ECO:0000313" key="2">
    <source>
        <dbReference type="Proteomes" id="UP000218676"/>
    </source>
</evidence>
<reference evidence="2" key="1">
    <citation type="submission" date="2017-05" db="EMBL/GenBank/DDBJ databases">
        <title>Whole genome sequence of fish pathogenic bacteria, Photobacterium damselae subsp. piscicida, strain 91-197, isolated from hybrid striped bass (Morone sp.) in USA.</title>
        <authorList>
            <person name="Teru Y."/>
            <person name="Hikima J."/>
            <person name="Kono T."/>
            <person name="Sakai M."/>
            <person name="Takano T."/>
            <person name="Hawke J.P."/>
            <person name="Takeyama H."/>
            <person name="Aoki T."/>
        </authorList>
    </citation>
    <scope>NUCLEOTIDE SEQUENCE [LARGE SCALE GENOMIC DNA]</scope>
    <source>
        <strain evidence="2">91-197</strain>
    </source>
</reference>
<accession>A0AAD1CGB0</accession>
<evidence type="ECO:0000313" key="1">
    <source>
        <dbReference type="EMBL" id="BAX53710.1"/>
    </source>
</evidence>
<name>A0AAD1CGB0_PHODP</name>